<dbReference type="Pfam" id="PF15236">
    <property type="entry name" value="CCDC66"/>
    <property type="match status" value="1"/>
</dbReference>
<dbReference type="OMA" id="PFMRTED"/>
<dbReference type="Ensembl" id="ENSCINT00000002700.3">
    <property type="protein sequence ID" value="ENSCINP00000002700.3"/>
    <property type="gene ID" value="ENSCING00000001389.3"/>
</dbReference>
<dbReference type="GO" id="GO:0005929">
    <property type="term" value="C:cilium"/>
    <property type="evidence" value="ECO:0000318"/>
    <property type="project" value="GO_Central"/>
</dbReference>
<reference evidence="3" key="4">
    <citation type="submission" date="2025-09" db="UniProtKB">
        <authorList>
            <consortium name="Ensembl"/>
        </authorList>
    </citation>
    <scope>IDENTIFICATION</scope>
</reference>
<name>F6ZTV7_CIOIN</name>
<keyword evidence="4" id="KW-1185">Reference proteome</keyword>
<accession>F6ZTV7</accession>
<dbReference type="EMBL" id="EAAA01002755">
    <property type="status" value="NOT_ANNOTATED_CDS"/>
    <property type="molecule type" value="Genomic_DNA"/>
</dbReference>
<dbReference type="STRING" id="7719.ENSCINP00000002700"/>
<organism evidence="3 4">
    <name type="scientific">Ciona intestinalis</name>
    <name type="common">Transparent sea squirt</name>
    <name type="synonym">Ascidia intestinalis</name>
    <dbReference type="NCBI Taxonomy" id="7719"/>
    <lineage>
        <taxon>Eukaryota</taxon>
        <taxon>Metazoa</taxon>
        <taxon>Chordata</taxon>
        <taxon>Tunicata</taxon>
        <taxon>Ascidiacea</taxon>
        <taxon>Phlebobranchia</taxon>
        <taxon>Cionidae</taxon>
        <taxon>Ciona</taxon>
    </lineage>
</organism>
<dbReference type="FunCoup" id="F6ZTV7">
    <property type="interactions" value="15"/>
</dbReference>
<dbReference type="GO" id="GO:0008017">
    <property type="term" value="F:microtubule binding"/>
    <property type="evidence" value="ECO:0000318"/>
    <property type="project" value="GO_Central"/>
</dbReference>
<evidence type="ECO:0000256" key="1">
    <source>
        <dbReference type="SAM" id="MobiDB-lite"/>
    </source>
</evidence>
<dbReference type="AlphaFoldDB" id="F6ZTV7"/>
<protein>
    <recommendedName>
        <fullName evidence="2">CCDC66 domain-containing protein</fullName>
    </recommendedName>
</protein>
<reference evidence="4" key="1">
    <citation type="journal article" date="2002" name="Science">
        <title>The draft genome of Ciona intestinalis: insights into chordate and vertebrate origins.</title>
        <authorList>
            <person name="Dehal P."/>
            <person name="Satou Y."/>
            <person name="Campbell R.K."/>
            <person name="Chapman J."/>
            <person name="Degnan B."/>
            <person name="De Tomaso A."/>
            <person name="Davidson B."/>
            <person name="Di Gregorio A."/>
            <person name="Gelpke M."/>
            <person name="Goodstein D.M."/>
            <person name="Harafuji N."/>
            <person name="Hastings K.E."/>
            <person name="Ho I."/>
            <person name="Hotta K."/>
            <person name="Huang W."/>
            <person name="Kawashima T."/>
            <person name="Lemaire P."/>
            <person name="Martinez D."/>
            <person name="Meinertzhagen I.A."/>
            <person name="Necula S."/>
            <person name="Nonaka M."/>
            <person name="Putnam N."/>
            <person name="Rash S."/>
            <person name="Saiga H."/>
            <person name="Satake M."/>
            <person name="Terry A."/>
            <person name="Yamada L."/>
            <person name="Wang H.G."/>
            <person name="Awazu S."/>
            <person name="Azumi K."/>
            <person name="Boore J."/>
            <person name="Branno M."/>
            <person name="Chin-Bow S."/>
            <person name="DeSantis R."/>
            <person name="Doyle S."/>
            <person name="Francino P."/>
            <person name="Keys D.N."/>
            <person name="Haga S."/>
            <person name="Hayashi H."/>
            <person name="Hino K."/>
            <person name="Imai K.S."/>
            <person name="Inaba K."/>
            <person name="Kano S."/>
            <person name="Kobayashi K."/>
            <person name="Kobayashi M."/>
            <person name="Lee B.I."/>
            <person name="Makabe K.W."/>
            <person name="Manohar C."/>
            <person name="Matassi G."/>
            <person name="Medina M."/>
            <person name="Mochizuki Y."/>
            <person name="Mount S."/>
            <person name="Morishita T."/>
            <person name="Miura S."/>
            <person name="Nakayama A."/>
            <person name="Nishizaka S."/>
            <person name="Nomoto H."/>
            <person name="Ohta F."/>
            <person name="Oishi K."/>
            <person name="Rigoutsos I."/>
            <person name="Sano M."/>
            <person name="Sasaki A."/>
            <person name="Sasakura Y."/>
            <person name="Shoguchi E."/>
            <person name="Shin-i T."/>
            <person name="Spagnuolo A."/>
            <person name="Stainier D."/>
            <person name="Suzuki M.M."/>
            <person name="Tassy O."/>
            <person name="Takatori N."/>
            <person name="Tokuoka M."/>
            <person name="Yagi K."/>
            <person name="Yoshizaki F."/>
            <person name="Wada S."/>
            <person name="Zhang C."/>
            <person name="Hyatt P.D."/>
            <person name="Larimer F."/>
            <person name="Detter C."/>
            <person name="Doggett N."/>
            <person name="Glavina T."/>
            <person name="Hawkins T."/>
            <person name="Richardson P."/>
            <person name="Lucas S."/>
            <person name="Kohara Y."/>
            <person name="Levine M."/>
            <person name="Satoh N."/>
            <person name="Rokhsar D.S."/>
        </authorList>
    </citation>
    <scope>NUCLEOTIDE SEQUENCE [LARGE SCALE GENOMIC DNA]</scope>
</reference>
<feature type="region of interest" description="Disordered" evidence="1">
    <location>
        <begin position="226"/>
        <end position="262"/>
    </location>
</feature>
<feature type="compositionally biased region" description="Polar residues" evidence="1">
    <location>
        <begin position="417"/>
        <end position="427"/>
    </location>
</feature>
<dbReference type="EMBL" id="EAAA01002756">
    <property type="status" value="NOT_ANNOTATED_CDS"/>
    <property type="molecule type" value="Genomic_DNA"/>
</dbReference>
<feature type="compositionally biased region" description="Basic and acidic residues" evidence="1">
    <location>
        <begin position="8"/>
        <end position="20"/>
    </location>
</feature>
<evidence type="ECO:0000259" key="2">
    <source>
        <dbReference type="Pfam" id="PF15236"/>
    </source>
</evidence>
<dbReference type="EMBL" id="EAAA01002754">
    <property type="status" value="NOT_ANNOTATED_CDS"/>
    <property type="molecule type" value="Genomic_DNA"/>
</dbReference>
<dbReference type="PANTHER" id="PTHR22736:SF2">
    <property type="entry name" value="COILED-COIL DOMAIN-CONTAINING PROTEIN 66"/>
    <property type="match status" value="1"/>
</dbReference>
<feature type="compositionally biased region" description="Basic and acidic residues" evidence="1">
    <location>
        <begin position="545"/>
        <end position="554"/>
    </location>
</feature>
<feature type="compositionally biased region" description="Basic and acidic residues" evidence="1">
    <location>
        <begin position="481"/>
        <end position="491"/>
    </location>
</feature>
<dbReference type="HOGENOM" id="CLU_016964_0_0_1"/>
<dbReference type="GO" id="GO:0060271">
    <property type="term" value="P:cilium assembly"/>
    <property type="evidence" value="ECO:0000318"/>
    <property type="project" value="GO_Central"/>
</dbReference>
<dbReference type="GO" id="GO:0005874">
    <property type="term" value="C:microtubule"/>
    <property type="evidence" value="ECO:0000318"/>
    <property type="project" value="GO_Central"/>
</dbReference>
<proteinExistence type="predicted"/>
<evidence type="ECO:0000313" key="3">
    <source>
        <dbReference type="Ensembl" id="ENSCINP00000002700.3"/>
    </source>
</evidence>
<feature type="compositionally biased region" description="Basic residues" evidence="1">
    <location>
        <begin position="464"/>
        <end position="473"/>
    </location>
</feature>
<dbReference type="InterPro" id="IPR040467">
    <property type="entry name" value="CCDC66_dom"/>
</dbReference>
<feature type="domain" description="CCDC66" evidence="2">
    <location>
        <begin position="195"/>
        <end position="322"/>
    </location>
</feature>
<feature type="compositionally biased region" description="Basic and acidic residues" evidence="1">
    <location>
        <begin position="428"/>
        <end position="459"/>
    </location>
</feature>
<reference evidence="3" key="3">
    <citation type="submission" date="2025-08" db="UniProtKB">
        <authorList>
            <consortium name="Ensembl"/>
        </authorList>
    </citation>
    <scope>IDENTIFICATION</scope>
</reference>
<dbReference type="GeneTree" id="ENSGT00390000012411"/>
<dbReference type="Proteomes" id="UP000008144">
    <property type="component" value="Chromosome 8"/>
</dbReference>
<feature type="region of interest" description="Disordered" evidence="1">
    <location>
        <begin position="417"/>
        <end position="491"/>
    </location>
</feature>
<evidence type="ECO:0000313" key="4">
    <source>
        <dbReference type="Proteomes" id="UP000008144"/>
    </source>
</evidence>
<dbReference type="PANTHER" id="PTHR22736">
    <property type="entry name" value="COILED-COIL DOMAIN-CONTAINING PROTEIN 66"/>
    <property type="match status" value="1"/>
</dbReference>
<feature type="compositionally biased region" description="Basic and acidic residues" evidence="1">
    <location>
        <begin position="35"/>
        <end position="55"/>
    </location>
</feature>
<dbReference type="InParanoid" id="F6ZTV7"/>
<feature type="region of interest" description="Disordered" evidence="1">
    <location>
        <begin position="541"/>
        <end position="602"/>
    </location>
</feature>
<dbReference type="InterPro" id="IPR039183">
    <property type="entry name" value="CCD66"/>
</dbReference>
<sequence>DTLGGVGSRERDKDILEQRRQQWIKDLNEQSIGTKKKEEKPEKPPPEGNKAKTSEIHWQCNVTFAIQQDPIVMDHAFSAKKKQQQQRWREELDKQLLEQKEQQAVRKMRHDEGESPEEGMWARHFDTMKPTTDSVLTGAHLYWLYGVSQPFMVCGYQSAKSQTVILSPLCSNWLPKANKAMSRELFAPKLDEEVSPRTNHLRTMTSLLDPAQIDAIELRRQKQQEHRRAITEQVEERQRIKREEERRRKMEEEDEERKLEEERMKLQNQFEREKNKQHAMEEKREKQTQHLYQQMQEAKASALKDKLERREEALRNRGHDTSRLEKTHMNTLNIQNYSNNYKLTGNIYLYSNIHKNHRSPERGIKVPSIDINDLHSVSQHSITGEFDKNPVSVITNPNNNGPIKLEISVNQTSPRNVVEAGSQTARNNNDHEYDKYARDDKYSHEDAPVKSRKNNEKPKWGVGQKKKQYKPASKRYVNSNEWKERHESNVRRREEQLLAQQAMNETVRMHAPGLDHKILYSRPDATTNNLDKHWHIVMSVSPPKRYHDNSDEGNIRPPPRRNRSRSPPVPHVRNQLREHHHHQRDRERTVNESTESDSPVPETIDFVEYRRSDVILDPNQPPSRPETAVQNASKYSKADITFVRAIFDEMSISSDPLINADMVKQRERQDKILKEISILRQGLLLKQREVASYPVAMNVENRNLTERMNDVSMD</sequence>
<feature type="region of interest" description="Disordered" evidence="1">
    <location>
        <begin position="1"/>
        <end position="55"/>
    </location>
</feature>
<reference evidence="3" key="2">
    <citation type="journal article" date="2008" name="Genome Biol.">
        <title>Improved genome assembly and evidence-based global gene model set for the chordate Ciona intestinalis: new insight into intron and operon populations.</title>
        <authorList>
            <person name="Satou Y."/>
            <person name="Mineta K."/>
            <person name="Ogasawara M."/>
            <person name="Sasakura Y."/>
            <person name="Shoguchi E."/>
            <person name="Ueno K."/>
            <person name="Yamada L."/>
            <person name="Matsumoto J."/>
            <person name="Wasserscheid J."/>
            <person name="Dewar K."/>
            <person name="Wiley G.B."/>
            <person name="Macmil S.L."/>
            <person name="Roe B.A."/>
            <person name="Zeller R.W."/>
            <person name="Hastings K.E."/>
            <person name="Lemaire P."/>
            <person name="Lindquist E."/>
            <person name="Endo T."/>
            <person name="Hotta K."/>
            <person name="Inaba K."/>
        </authorList>
    </citation>
    <scope>NUCLEOTIDE SEQUENCE [LARGE SCALE GENOMIC DNA]</scope>
    <source>
        <strain evidence="3">wild type</strain>
    </source>
</reference>